<dbReference type="InterPro" id="IPR053197">
    <property type="entry name" value="F-box_SCFL_complex_component"/>
</dbReference>
<dbReference type="Gramene" id="OBART08G02930.1">
    <property type="protein sequence ID" value="OBART08G02930.1"/>
    <property type="gene ID" value="OBART08G02930"/>
</dbReference>
<sequence>MAMDDSTDAADRLTNLPDELIHRIISFLPTRDAVRTCILSSSWRNFWEYANRVDFNTADFASKNGFASFVDSRMARYESKGLSIDSFWIRSCRSHDFLDDKRTNIWVRSAVRSKARVIGCPSLETLELKGCLFGKAQLSSASLKFLSIDARVIDGDQDHFLDTFTLLMLRATEGGARCTPSLGKMQALFKTTIYLDDYTFSDVSDRWDMFSLISQAPELRLLSSTGNIVEEVLTHSFRFPKWVFLRNLVRVTRSQIVFNSQVSPFECPSLRHLEIEGWETDNRINCVVQILRQNVPSLETVHIKLLRLVPHDTEGFWQ</sequence>
<dbReference type="PANTHER" id="PTHR34223">
    <property type="entry name" value="OS11G0201299 PROTEIN"/>
    <property type="match status" value="1"/>
</dbReference>
<dbReference type="PANTHER" id="PTHR34223:SF51">
    <property type="entry name" value="OS06G0556300 PROTEIN"/>
    <property type="match status" value="1"/>
</dbReference>
<accession>A0A0D3GWC5</accession>
<reference evidence="2" key="1">
    <citation type="journal article" date="2009" name="Rice">
        <title>De Novo Next Generation Sequencing of Plant Genomes.</title>
        <authorList>
            <person name="Rounsley S."/>
            <person name="Marri P.R."/>
            <person name="Yu Y."/>
            <person name="He R."/>
            <person name="Sisneros N."/>
            <person name="Goicoechea J.L."/>
            <person name="Lee S.J."/>
            <person name="Angelova A."/>
            <person name="Kudrna D."/>
            <person name="Luo M."/>
            <person name="Affourtit J."/>
            <person name="Desany B."/>
            <person name="Knight J."/>
            <person name="Niazi F."/>
            <person name="Egholm M."/>
            <person name="Wing R.A."/>
        </authorList>
    </citation>
    <scope>NUCLEOTIDE SEQUENCE [LARGE SCALE GENOMIC DNA]</scope>
    <source>
        <strain evidence="2">cv. IRGC 105608</strain>
    </source>
</reference>
<reference evidence="2" key="2">
    <citation type="submission" date="2015-03" db="UniProtKB">
        <authorList>
            <consortium name="EnsemblPlants"/>
        </authorList>
    </citation>
    <scope>IDENTIFICATION</scope>
</reference>
<dbReference type="AlphaFoldDB" id="A0A0D3GWC5"/>
<dbReference type="InterPro" id="IPR032675">
    <property type="entry name" value="LRR_dom_sf"/>
</dbReference>
<dbReference type="HOGENOM" id="CLU_003068_1_0_1"/>
<keyword evidence="3" id="KW-1185">Reference proteome</keyword>
<evidence type="ECO:0000313" key="2">
    <source>
        <dbReference type="EnsemblPlants" id="OBART08G02930.1"/>
    </source>
</evidence>
<dbReference type="SMART" id="SM00256">
    <property type="entry name" value="FBOX"/>
    <property type="match status" value="1"/>
</dbReference>
<protein>
    <recommendedName>
        <fullName evidence="1">F-box domain-containing protein</fullName>
    </recommendedName>
</protein>
<organism evidence="2">
    <name type="scientific">Oryza barthii</name>
    <dbReference type="NCBI Taxonomy" id="65489"/>
    <lineage>
        <taxon>Eukaryota</taxon>
        <taxon>Viridiplantae</taxon>
        <taxon>Streptophyta</taxon>
        <taxon>Embryophyta</taxon>
        <taxon>Tracheophyta</taxon>
        <taxon>Spermatophyta</taxon>
        <taxon>Magnoliopsida</taxon>
        <taxon>Liliopsida</taxon>
        <taxon>Poales</taxon>
        <taxon>Poaceae</taxon>
        <taxon>BOP clade</taxon>
        <taxon>Oryzoideae</taxon>
        <taxon>Oryzeae</taxon>
        <taxon>Oryzinae</taxon>
        <taxon>Oryza</taxon>
    </lineage>
</organism>
<dbReference type="Gene3D" id="3.80.10.10">
    <property type="entry name" value="Ribonuclease Inhibitor"/>
    <property type="match status" value="1"/>
</dbReference>
<dbReference type="PROSITE" id="PS50181">
    <property type="entry name" value="FBOX"/>
    <property type="match status" value="1"/>
</dbReference>
<dbReference type="Proteomes" id="UP000026960">
    <property type="component" value="Chromosome 8"/>
</dbReference>
<dbReference type="EnsemblPlants" id="OBART08G02930.1">
    <property type="protein sequence ID" value="OBART08G02930.1"/>
    <property type="gene ID" value="OBART08G02930"/>
</dbReference>
<dbReference type="InterPro" id="IPR001810">
    <property type="entry name" value="F-box_dom"/>
</dbReference>
<proteinExistence type="predicted"/>
<dbReference type="SUPFAM" id="SSF81383">
    <property type="entry name" value="F-box domain"/>
    <property type="match status" value="1"/>
</dbReference>
<feature type="domain" description="F-box" evidence="1">
    <location>
        <begin position="10"/>
        <end position="46"/>
    </location>
</feature>
<name>A0A0D3GWC5_9ORYZ</name>
<dbReference type="STRING" id="65489.A0A0D3GWC5"/>
<dbReference type="Pfam" id="PF00646">
    <property type="entry name" value="F-box"/>
    <property type="match status" value="1"/>
</dbReference>
<evidence type="ECO:0000313" key="3">
    <source>
        <dbReference type="Proteomes" id="UP000026960"/>
    </source>
</evidence>
<dbReference type="PaxDb" id="65489-OBART08G02930.1"/>
<dbReference type="Gene3D" id="1.20.1280.50">
    <property type="match status" value="1"/>
</dbReference>
<dbReference type="InterPro" id="IPR036047">
    <property type="entry name" value="F-box-like_dom_sf"/>
</dbReference>
<dbReference type="InterPro" id="IPR053781">
    <property type="entry name" value="F-box_AtFBL13-like"/>
</dbReference>
<dbReference type="CDD" id="cd22160">
    <property type="entry name" value="F-box_AtFBL13-like"/>
    <property type="match status" value="1"/>
</dbReference>
<evidence type="ECO:0000259" key="1">
    <source>
        <dbReference type="PROSITE" id="PS50181"/>
    </source>
</evidence>